<evidence type="ECO:0000313" key="2">
    <source>
        <dbReference type="EMBL" id="PUE58922.1"/>
    </source>
</evidence>
<gene>
    <name evidence="2" type="ORF">B9Z44_04525</name>
</gene>
<organism evidence="2 3">
    <name type="scientific">Limnohabitans curvus</name>
    <dbReference type="NCBI Taxonomy" id="323423"/>
    <lineage>
        <taxon>Bacteria</taxon>
        <taxon>Pseudomonadati</taxon>
        <taxon>Pseudomonadota</taxon>
        <taxon>Betaproteobacteria</taxon>
        <taxon>Burkholderiales</taxon>
        <taxon>Comamonadaceae</taxon>
        <taxon>Limnohabitans</taxon>
    </lineage>
</organism>
<reference evidence="2 3" key="1">
    <citation type="submission" date="2017-04" db="EMBL/GenBank/DDBJ databases">
        <title>Unexpected and diverse lifestyles within the genus Limnohabitans.</title>
        <authorList>
            <person name="Kasalicky V."/>
            <person name="Mehrshad M."/>
            <person name="Andrei S.-A."/>
            <person name="Salcher M."/>
            <person name="Kratochvilova H."/>
            <person name="Simek K."/>
            <person name="Ghai R."/>
        </authorList>
    </citation>
    <scope>NUCLEOTIDE SEQUENCE [LARGE SCALE GENOMIC DNA]</scope>
    <source>
        <strain evidence="2 3">MWH-C5</strain>
    </source>
</reference>
<dbReference type="EMBL" id="NESP01000001">
    <property type="protein sequence ID" value="PUE58922.1"/>
    <property type="molecule type" value="Genomic_DNA"/>
</dbReference>
<keyword evidence="3" id="KW-1185">Reference proteome</keyword>
<keyword evidence="1" id="KW-0732">Signal</keyword>
<accession>A0A315ESP4</accession>
<evidence type="ECO:0000256" key="1">
    <source>
        <dbReference type="SAM" id="SignalP"/>
    </source>
</evidence>
<comment type="caution">
    <text evidence="2">The sequence shown here is derived from an EMBL/GenBank/DDBJ whole genome shotgun (WGS) entry which is preliminary data.</text>
</comment>
<dbReference type="AlphaFoldDB" id="A0A315ESP4"/>
<protein>
    <submittedName>
        <fullName evidence="2">Uncharacterized protein</fullName>
    </submittedName>
</protein>
<feature type="signal peptide" evidence="1">
    <location>
        <begin position="1"/>
        <end position="23"/>
    </location>
</feature>
<sequence>MNPARLVPATLFAAALFASPAFAQTFKMPCEVEASIPAMEDVKIKPQKVVIEIQSMGKNIFLKMNGPEPYLVMANSLATEEFTGKNLTTPKEMGAFRKHRVTGAESEIRIEQATIVVTAYTDTTYMGKKVRINITGPCSVPR</sequence>
<feature type="chain" id="PRO_5016432462" evidence="1">
    <location>
        <begin position="24"/>
        <end position="142"/>
    </location>
</feature>
<dbReference type="Proteomes" id="UP000251341">
    <property type="component" value="Unassembled WGS sequence"/>
</dbReference>
<name>A0A315ESP4_9BURK</name>
<evidence type="ECO:0000313" key="3">
    <source>
        <dbReference type="Proteomes" id="UP000251341"/>
    </source>
</evidence>
<proteinExistence type="predicted"/>